<name>A0A1T5GI32_9FLAO</name>
<accession>A0A1T5GI32</accession>
<dbReference type="Proteomes" id="UP000191112">
    <property type="component" value="Unassembled WGS sequence"/>
</dbReference>
<gene>
    <name evidence="2" type="ORF">SAMN05660477_02865</name>
</gene>
<keyword evidence="1" id="KW-1133">Transmembrane helix</keyword>
<evidence type="ECO:0000313" key="2">
    <source>
        <dbReference type="EMBL" id="SKC08083.1"/>
    </source>
</evidence>
<reference evidence="2 3" key="1">
    <citation type="submission" date="2017-02" db="EMBL/GenBank/DDBJ databases">
        <authorList>
            <person name="Peterson S.W."/>
        </authorList>
    </citation>
    <scope>NUCLEOTIDE SEQUENCE [LARGE SCALE GENOMIC DNA]</scope>
    <source>
        <strain evidence="2 3">DSM 22323</strain>
    </source>
</reference>
<evidence type="ECO:0000313" key="3">
    <source>
        <dbReference type="Proteomes" id="UP000191112"/>
    </source>
</evidence>
<feature type="transmembrane region" description="Helical" evidence="1">
    <location>
        <begin position="7"/>
        <end position="27"/>
    </location>
</feature>
<dbReference type="OrthoDB" id="1098954at2"/>
<evidence type="ECO:0008006" key="4">
    <source>
        <dbReference type="Google" id="ProtNLM"/>
    </source>
</evidence>
<organism evidence="2 3">
    <name type="scientific">Soonwooa buanensis</name>
    <dbReference type="NCBI Taxonomy" id="619805"/>
    <lineage>
        <taxon>Bacteria</taxon>
        <taxon>Pseudomonadati</taxon>
        <taxon>Bacteroidota</taxon>
        <taxon>Flavobacteriia</taxon>
        <taxon>Flavobacteriales</taxon>
        <taxon>Weeksellaceae</taxon>
        <taxon>Chryseobacterium group</taxon>
        <taxon>Soonwooa</taxon>
    </lineage>
</organism>
<feature type="transmembrane region" description="Helical" evidence="1">
    <location>
        <begin position="123"/>
        <end position="143"/>
    </location>
</feature>
<keyword evidence="1" id="KW-0472">Membrane</keyword>
<feature type="transmembrane region" description="Helical" evidence="1">
    <location>
        <begin position="47"/>
        <end position="71"/>
    </location>
</feature>
<dbReference type="STRING" id="619805.SAMN05660477_02865"/>
<keyword evidence="1" id="KW-0812">Transmembrane</keyword>
<feature type="transmembrane region" description="Helical" evidence="1">
    <location>
        <begin position="80"/>
        <end position="99"/>
    </location>
</feature>
<dbReference type="AlphaFoldDB" id="A0A1T5GI32"/>
<protein>
    <recommendedName>
        <fullName evidence="4">DUF4149 domain-containing protein</fullName>
    </recommendedName>
</protein>
<dbReference type="RefSeq" id="WP_079668071.1">
    <property type="nucleotide sequence ID" value="NZ_FUYZ01000012.1"/>
</dbReference>
<proteinExistence type="predicted"/>
<keyword evidence="3" id="KW-1185">Reference proteome</keyword>
<dbReference type="EMBL" id="FUYZ01000012">
    <property type="protein sequence ID" value="SKC08083.1"/>
    <property type="molecule type" value="Genomic_DNA"/>
</dbReference>
<sequence>MKTQVKYPLVFAIACFWLGLVLAVSFLETPFKFQVPGMTLPIALELGKIMFGISTNIQMVLIVIMGFSFLFNKEKLNIKLLINFFLLALILGLEKFWMLPILDARADVLASGKGLPPTVLHDYFIYAEVAKVILLIVLPILVLERKNIQSKLVLKSLKTSH</sequence>
<evidence type="ECO:0000256" key="1">
    <source>
        <dbReference type="SAM" id="Phobius"/>
    </source>
</evidence>